<accession>A0AAU7QB64</accession>
<name>A0AAU7QB64_9GAMM</name>
<evidence type="ECO:0000313" key="1">
    <source>
        <dbReference type="EMBL" id="XBS69621.1"/>
    </source>
</evidence>
<proteinExistence type="predicted"/>
<reference evidence="1" key="1">
    <citation type="submission" date="2024-06" db="EMBL/GenBank/DDBJ databases">
        <authorList>
            <person name="Coelho C."/>
            <person name="Bento M."/>
            <person name="Garcia E."/>
            <person name="Camelo A."/>
            <person name="Brandao I."/>
            <person name="Espirito Santo C."/>
            <person name="Trovao J."/>
            <person name="Verissimo A."/>
            <person name="Costa J."/>
            <person name="Tiago I."/>
        </authorList>
    </citation>
    <scope>NUCLEOTIDE SEQUENCE</scope>
    <source>
        <strain evidence="1">KWT182</strain>
    </source>
</reference>
<gene>
    <name evidence="1" type="ORF">ABK905_25385</name>
</gene>
<protein>
    <submittedName>
        <fullName evidence="1">Uncharacterized protein</fullName>
    </submittedName>
</protein>
<dbReference type="AlphaFoldDB" id="A0AAU7QB64"/>
<dbReference type="EMBL" id="CP157947">
    <property type="protein sequence ID" value="XBS69621.1"/>
    <property type="molecule type" value="Genomic_DNA"/>
</dbReference>
<organism evidence="1">
    <name type="scientific">Acerihabitans sp. KWT182</name>
    <dbReference type="NCBI Taxonomy" id="3157919"/>
    <lineage>
        <taxon>Bacteria</taxon>
        <taxon>Pseudomonadati</taxon>
        <taxon>Pseudomonadota</taxon>
        <taxon>Gammaproteobacteria</taxon>
        <taxon>Enterobacterales</taxon>
        <taxon>Pectobacteriaceae</taxon>
        <taxon>Acerihabitans</taxon>
    </lineage>
</organism>
<sequence>MRNKNINSSLGVAIDAIAPPRSLMQAHSIIKRDVDFPKTVRPLDEMRDIEISVKDSEVEEVEGAKFAENNEKAEISPVKPAINVKKQTQEIVNWLNSKNQQGVKIDVDQEHSIINQCIGYLRKNPSELASLVRRLSKSSGDYGSNSKEVLSKKSQKLILNRWLEALVFKHSVGEFIARRVVAASMSESKDFACNFTIKQIYSLIEKSYPRLEAKRI</sequence>